<dbReference type="AlphaFoldDB" id="A0A7L5AIU3"/>
<dbReference type="KEGG" id="mant:BHD05_10330"/>
<reference evidence="1 2" key="1">
    <citation type="submission" date="2016-09" db="EMBL/GenBank/DDBJ databases">
        <title>Complete genome sequence of microbes from the polar regions.</title>
        <authorList>
            <person name="Liao L."/>
            <person name="Chen B."/>
        </authorList>
    </citation>
    <scope>NUCLEOTIDE SEQUENCE [LARGE SCALE GENOMIC DNA]</scope>
    <source>
        <strain evidence="1 2">ZS314</strain>
    </source>
</reference>
<evidence type="ECO:0000313" key="2">
    <source>
        <dbReference type="Proteomes" id="UP000464507"/>
    </source>
</evidence>
<dbReference type="Proteomes" id="UP000464507">
    <property type="component" value="Chromosome"/>
</dbReference>
<sequence>MKNVLWLVVGIGAGFLAAHQVNRTEGGRAFFQELDARIQEFNAAVASGYRSRDSELRGAPDNDR</sequence>
<dbReference type="OrthoDB" id="5121327at2"/>
<accession>A0A7L5AIU3</accession>
<dbReference type="EMBL" id="CP017146">
    <property type="protein sequence ID" value="QHO69982.1"/>
    <property type="molecule type" value="Genomic_DNA"/>
</dbReference>
<keyword evidence="2" id="KW-1185">Reference proteome</keyword>
<dbReference type="RefSeq" id="WP_161886357.1">
    <property type="nucleotide sequence ID" value="NZ_CP017146.1"/>
</dbReference>
<evidence type="ECO:0000313" key="1">
    <source>
        <dbReference type="EMBL" id="QHO69982.1"/>
    </source>
</evidence>
<name>A0A7L5AIU3_9MICO</name>
<proteinExistence type="predicted"/>
<gene>
    <name evidence="1" type="ORF">BHD05_10330</name>
</gene>
<organism evidence="1 2">
    <name type="scientific">Marisediminicola antarctica</name>
    <dbReference type="NCBI Taxonomy" id="674079"/>
    <lineage>
        <taxon>Bacteria</taxon>
        <taxon>Bacillati</taxon>
        <taxon>Actinomycetota</taxon>
        <taxon>Actinomycetes</taxon>
        <taxon>Micrococcales</taxon>
        <taxon>Microbacteriaceae</taxon>
        <taxon>Marisediminicola</taxon>
    </lineage>
</organism>
<protein>
    <submittedName>
        <fullName evidence="1">Uncharacterized protein</fullName>
    </submittedName>
</protein>